<protein>
    <submittedName>
        <fullName evidence="1">Uncharacterized protein</fullName>
    </submittedName>
</protein>
<dbReference type="AlphaFoldDB" id="A0A0A8YDV9"/>
<name>A0A0A8YDV9_ARUDO</name>
<organism evidence="1">
    <name type="scientific">Arundo donax</name>
    <name type="common">Giant reed</name>
    <name type="synonym">Donax arundinaceus</name>
    <dbReference type="NCBI Taxonomy" id="35708"/>
    <lineage>
        <taxon>Eukaryota</taxon>
        <taxon>Viridiplantae</taxon>
        <taxon>Streptophyta</taxon>
        <taxon>Embryophyta</taxon>
        <taxon>Tracheophyta</taxon>
        <taxon>Spermatophyta</taxon>
        <taxon>Magnoliopsida</taxon>
        <taxon>Liliopsida</taxon>
        <taxon>Poales</taxon>
        <taxon>Poaceae</taxon>
        <taxon>PACMAD clade</taxon>
        <taxon>Arundinoideae</taxon>
        <taxon>Arundineae</taxon>
        <taxon>Arundo</taxon>
    </lineage>
</organism>
<proteinExistence type="predicted"/>
<evidence type="ECO:0000313" key="1">
    <source>
        <dbReference type="EMBL" id="JAD23773.1"/>
    </source>
</evidence>
<dbReference type="EMBL" id="GBRH01274122">
    <property type="protein sequence ID" value="JAD23773.1"/>
    <property type="molecule type" value="Transcribed_RNA"/>
</dbReference>
<reference evidence="1" key="2">
    <citation type="journal article" date="2015" name="Data Brief">
        <title>Shoot transcriptome of the giant reed, Arundo donax.</title>
        <authorList>
            <person name="Barrero R.A."/>
            <person name="Guerrero F.D."/>
            <person name="Moolhuijzen P."/>
            <person name="Goolsby J.A."/>
            <person name="Tidwell J."/>
            <person name="Bellgard S.E."/>
            <person name="Bellgard M.I."/>
        </authorList>
    </citation>
    <scope>NUCLEOTIDE SEQUENCE</scope>
    <source>
        <tissue evidence="1">Shoot tissue taken approximately 20 cm above the soil surface</tissue>
    </source>
</reference>
<accession>A0A0A8YDV9</accession>
<reference evidence="1" key="1">
    <citation type="submission" date="2014-09" db="EMBL/GenBank/DDBJ databases">
        <authorList>
            <person name="Magalhaes I.L.F."/>
            <person name="Oliveira U."/>
            <person name="Santos F.R."/>
            <person name="Vidigal T.H.D.A."/>
            <person name="Brescovit A.D."/>
            <person name="Santos A.J."/>
        </authorList>
    </citation>
    <scope>NUCLEOTIDE SEQUENCE</scope>
    <source>
        <tissue evidence="1">Shoot tissue taken approximately 20 cm above the soil surface</tissue>
    </source>
</reference>
<sequence length="22" mass="2634">MGISYQCRFLQQGINQQYVNRS</sequence>